<proteinExistence type="predicted"/>
<name>A0ABP8NAZ0_9BACT</name>
<reference evidence="2" key="1">
    <citation type="journal article" date="2019" name="Int. J. Syst. Evol. Microbiol.">
        <title>The Global Catalogue of Microorganisms (GCM) 10K type strain sequencing project: providing services to taxonomists for standard genome sequencing and annotation.</title>
        <authorList>
            <consortium name="The Broad Institute Genomics Platform"/>
            <consortium name="The Broad Institute Genome Sequencing Center for Infectious Disease"/>
            <person name="Wu L."/>
            <person name="Ma J."/>
        </authorList>
    </citation>
    <scope>NUCLEOTIDE SEQUENCE [LARGE SCALE GENOMIC DNA]</scope>
    <source>
        <strain evidence="2">JCM 17759</strain>
    </source>
</reference>
<dbReference type="Proteomes" id="UP001500840">
    <property type="component" value="Unassembled WGS sequence"/>
</dbReference>
<evidence type="ECO:0000313" key="2">
    <source>
        <dbReference type="Proteomes" id="UP001500840"/>
    </source>
</evidence>
<comment type="caution">
    <text evidence="1">The sequence shown here is derived from an EMBL/GenBank/DDBJ whole genome shotgun (WGS) entry which is preliminary data.</text>
</comment>
<organism evidence="1 2">
    <name type="scientific">Novipirellula rosea</name>
    <dbReference type="NCBI Taxonomy" id="1031540"/>
    <lineage>
        <taxon>Bacteria</taxon>
        <taxon>Pseudomonadati</taxon>
        <taxon>Planctomycetota</taxon>
        <taxon>Planctomycetia</taxon>
        <taxon>Pirellulales</taxon>
        <taxon>Pirellulaceae</taxon>
        <taxon>Novipirellula</taxon>
    </lineage>
</organism>
<accession>A0ABP8NAZ0</accession>
<dbReference type="EMBL" id="BAABGA010000060">
    <property type="protein sequence ID" value="GAA4462279.1"/>
    <property type="molecule type" value="Genomic_DNA"/>
</dbReference>
<keyword evidence="2" id="KW-1185">Reference proteome</keyword>
<gene>
    <name evidence="1" type="ORF">GCM10023156_45960</name>
</gene>
<evidence type="ECO:0000313" key="1">
    <source>
        <dbReference type="EMBL" id="GAA4462279.1"/>
    </source>
</evidence>
<protein>
    <submittedName>
        <fullName evidence="1">Uncharacterized protein</fullName>
    </submittedName>
</protein>
<sequence length="75" mass="8819">MVNVTRYAPETRNRLVTQQDLCTGHVRKIVVTEIVYVPTTTQIEQTYQVHVPYYEQVSQTYRVKTLRKALMFVGE</sequence>